<dbReference type="OrthoDB" id="166378at2"/>
<dbReference type="Proteomes" id="UP000055060">
    <property type="component" value="Unassembled WGS sequence"/>
</dbReference>
<sequence>MNEVELEHRCLVCNRSSQELPLLRLEYQDHEYWICPQDFPTLIHEPQKLIGLLPGAEKLHGHEH</sequence>
<evidence type="ECO:0000313" key="1">
    <source>
        <dbReference type="EMBL" id="GAP13365.1"/>
    </source>
</evidence>
<evidence type="ECO:0000313" key="2">
    <source>
        <dbReference type="Proteomes" id="UP000055060"/>
    </source>
</evidence>
<reference evidence="1" key="1">
    <citation type="submission" date="2015-07" db="EMBL/GenBank/DDBJ databases">
        <title>Draft Genome Sequences of Anaerolinea thermolimosa IMO-1, Bellilinea caldifistulae GOMI-1, Leptolinea tardivitalis YMTK-2, Levilinea saccharolytica KIBI-1,Longilinea arvoryzae KOME-1, Previously Described as Members of the Anaerolineaceae (Chloroflexi).</title>
        <authorList>
            <person name="Sekiguchi Y."/>
            <person name="Ohashi A."/>
            <person name="Matsuura N."/>
            <person name="Tourlousse M.D."/>
        </authorList>
    </citation>
    <scope>NUCLEOTIDE SEQUENCE [LARGE SCALE GENOMIC DNA]</scope>
    <source>
        <strain evidence="1">KOME-1</strain>
    </source>
</reference>
<dbReference type="STRING" id="360412.LARV_01118"/>
<name>A0A0S7BHU5_9CHLR</name>
<dbReference type="AlphaFoldDB" id="A0A0S7BHU5"/>
<gene>
    <name evidence="1" type="ORF">LARV_01118</name>
</gene>
<proteinExistence type="predicted"/>
<organism evidence="1">
    <name type="scientific">Longilinea arvoryzae</name>
    <dbReference type="NCBI Taxonomy" id="360412"/>
    <lineage>
        <taxon>Bacteria</taxon>
        <taxon>Bacillati</taxon>
        <taxon>Chloroflexota</taxon>
        <taxon>Anaerolineae</taxon>
        <taxon>Anaerolineales</taxon>
        <taxon>Anaerolineaceae</taxon>
        <taxon>Longilinea</taxon>
    </lineage>
</organism>
<dbReference type="RefSeq" id="WP_075072706.1">
    <property type="nucleotide sequence ID" value="NZ_DF967972.1"/>
</dbReference>
<dbReference type="EMBL" id="DF967972">
    <property type="protein sequence ID" value="GAP13365.1"/>
    <property type="molecule type" value="Genomic_DNA"/>
</dbReference>
<accession>A0A0S7BHU5</accession>
<protein>
    <submittedName>
        <fullName evidence="1">Uncharacterized protein</fullName>
    </submittedName>
</protein>
<keyword evidence="2" id="KW-1185">Reference proteome</keyword>